<evidence type="ECO:0000313" key="4">
    <source>
        <dbReference type="EnsemblFungi" id="EJT77457"/>
    </source>
</evidence>
<evidence type="ECO:0000259" key="2">
    <source>
        <dbReference type="Pfam" id="PF18922"/>
    </source>
</evidence>
<dbReference type="RefSeq" id="XP_009223457.1">
    <property type="nucleotide sequence ID" value="XM_009225193.1"/>
</dbReference>
<feature type="signal peptide" evidence="1">
    <location>
        <begin position="1"/>
        <end position="16"/>
    </location>
</feature>
<feature type="domain" description="DUF5672" evidence="2">
    <location>
        <begin position="107"/>
        <end position="262"/>
    </location>
</feature>
<reference evidence="3" key="2">
    <citation type="submission" date="2010-07" db="EMBL/GenBank/DDBJ databases">
        <authorList>
            <consortium name="The Broad Institute Genome Sequencing Platform"/>
            <consortium name="Broad Institute Genome Sequencing Center for Infectious Disease"/>
            <person name="Ma L.-J."/>
            <person name="Dead R."/>
            <person name="Young S."/>
            <person name="Zeng Q."/>
            <person name="Koehrsen M."/>
            <person name="Alvarado L."/>
            <person name="Berlin A."/>
            <person name="Chapman S.B."/>
            <person name="Chen Z."/>
            <person name="Freedman E."/>
            <person name="Gellesch M."/>
            <person name="Goldberg J."/>
            <person name="Griggs A."/>
            <person name="Gujja S."/>
            <person name="Heilman E.R."/>
            <person name="Heiman D."/>
            <person name="Hepburn T."/>
            <person name="Howarth C."/>
            <person name="Jen D."/>
            <person name="Larson L."/>
            <person name="Mehta T."/>
            <person name="Neiman D."/>
            <person name="Pearson M."/>
            <person name="Roberts A."/>
            <person name="Saif S."/>
            <person name="Shea T."/>
            <person name="Shenoy N."/>
            <person name="Sisk P."/>
            <person name="Stolte C."/>
            <person name="Sykes S."/>
            <person name="Walk T."/>
            <person name="White J."/>
            <person name="Yandava C."/>
            <person name="Haas B."/>
            <person name="Nusbaum C."/>
            <person name="Birren B."/>
        </authorList>
    </citation>
    <scope>NUCLEOTIDE SEQUENCE</scope>
    <source>
        <strain evidence="3">R3-111a-1</strain>
    </source>
</reference>
<dbReference type="GeneID" id="20347827"/>
<dbReference type="EnsemblFungi" id="EJT77457">
    <property type="protein sequence ID" value="EJT77457"/>
    <property type="gene ID" value="GGTG_07369"/>
</dbReference>
<feature type="chain" id="PRO_5015094758" description="DUF5672 domain-containing protein" evidence="1">
    <location>
        <begin position="17"/>
        <end position="292"/>
    </location>
</feature>
<dbReference type="OrthoDB" id="10025998at2759"/>
<dbReference type="Pfam" id="PF18922">
    <property type="entry name" value="DUF5672"/>
    <property type="match status" value="1"/>
</dbReference>
<accession>J3P1H2</accession>
<dbReference type="AlphaFoldDB" id="J3P1H2"/>
<keyword evidence="1" id="KW-0732">Signal</keyword>
<evidence type="ECO:0000313" key="5">
    <source>
        <dbReference type="Proteomes" id="UP000006039"/>
    </source>
</evidence>
<dbReference type="eggNOG" id="ENOG502SS9V">
    <property type="taxonomic scope" value="Eukaryota"/>
</dbReference>
<evidence type="ECO:0000256" key="1">
    <source>
        <dbReference type="SAM" id="SignalP"/>
    </source>
</evidence>
<dbReference type="InterPro" id="IPR043729">
    <property type="entry name" value="DUF5672"/>
</dbReference>
<evidence type="ECO:0000313" key="3">
    <source>
        <dbReference type="EMBL" id="EJT77457.1"/>
    </source>
</evidence>
<gene>
    <name evidence="4" type="primary">20347827</name>
    <name evidence="3" type="ORF">GGTG_07369</name>
</gene>
<protein>
    <recommendedName>
        <fullName evidence="2">DUF5672 domain-containing protein</fullName>
    </recommendedName>
</protein>
<dbReference type="Proteomes" id="UP000006039">
    <property type="component" value="Unassembled WGS sequence"/>
</dbReference>
<reference evidence="4" key="4">
    <citation type="journal article" date="2015" name="G3 (Bethesda)">
        <title>Genome sequences of three phytopathogenic species of the Magnaporthaceae family of fungi.</title>
        <authorList>
            <person name="Okagaki L.H."/>
            <person name="Nunes C.C."/>
            <person name="Sailsbery J."/>
            <person name="Clay B."/>
            <person name="Brown D."/>
            <person name="John T."/>
            <person name="Oh Y."/>
            <person name="Young N."/>
            <person name="Fitzgerald M."/>
            <person name="Haas B.J."/>
            <person name="Zeng Q."/>
            <person name="Young S."/>
            <person name="Adiconis X."/>
            <person name="Fan L."/>
            <person name="Levin J.Z."/>
            <person name="Mitchell T.K."/>
            <person name="Okubara P.A."/>
            <person name="Farman M.L."/>
            <person name="Kohn L.M."/>
            <person name="Birren B."/>
            <person name="Ma L.-J."/>
            <person name="Dean R.A."/>
        </authorList>
    </citation>
    <scope>NUCLEOTIDE SEQUENCE</scope>
    <source>
        <strain evidence="4">R3-111a-1</strain>
    </source>
</reference>
<dbReference type="EMBL" id="GL385397">
    <property type="protein sequence ID" value="EJT77457.1"/>
    <property type="molecule type" value="Genomic_DNA"/>
</dbReference>
<dbReference type="STRING" id="644352.J3P1H2"/>
<reference evidence="3" key="3">
    <citation type="submission" date="2010-09" db="EMBL/GenBank/DDBJ databases">
        <title>Annotation of Gaeumannomyces graminis var. tritici R3-111a-1.</title>
        <authorList>
            <consortium name="The Broad Institute Genome Sequencing Platform"/>
            <person name="Ma L.-J."/>
            <person name="Dead R."/>
            <person name="Young S.K."/>
            <person name="Zeng Q."/>
            <person name="Gargeya S."/>
            <person name="Fitzgerald M."/>
            <person name="Haas B."/>
            <person name="Abouelleil A."/>
            <person name="Alvarado L."/>
            <person name="Arachchi H.M."/>
            <person name="Berlin A."/>
            <person name="Brown A."/>
            <person name="Chapman S.B."/>
            <person name="Chen Z."/>
            <person name="Dunbar C."/>
            <person name="Freedman E."/>
            <person name="Gearin G."/>
            <person name="Gellesch M."/>
            <person name="Goldberg J."/>
            <person name="Griggs A."/>
            <person name="Gujja S."/>
            <person name="Heiman D."/>
            <person name="Howarth C."/>
            <person name="Larson L."/>
            <person name="Lui A."/>
            <person name="MacDonald P.J.P."/>
            <person name="Mehta T."/>
            <person name="Montmayeur A."/>
            <person name="Murphy C."/>
            <person name="Neiman D."/>
            <person name="Pearson M."/>
            <person name="Priest M."/>
            <person name="Roberts A."/>
            <person name="Saif S."/>
            <person name="Shea T."/>
            <person name="Shenoy N."/>
            <person name="Sisk P."/>
            <person name="Stolte C."/>
            <person name="Sykes S."/>
            <person name="Yandava C."/>
            <person name="Wortman J."/>
            <person name="Nusbaum C."/>
            <person name="Birren B."/>
        </authorList>
    </citation>
    <scope>NUCLEOTIDE SEQUENCE</scope>
    <source>
        <strain evidence="3">R3-111a-1</strain>
    </source>
</reference>
<sequence length="292" mass="32055">MLSILASLALIWLTFATVWPSLDLDWEADTTEGAPAVTISTTTQQPEFPSGAAVIIETRTTPNLVPLLLHFSATLGAGWPVVLFTPAEAWTPPASAALHRALAEGRIRIRHLPANLTGFATHNSVSLFLSGEWLWAQLTDAPRVLLFQTDSVICANANGTVDDFARWDLVGAPIAPRWGRGYNGGLSLRNPRLMRDIARSHGDEFRRANSAPGGGALPAHERFEDQWFYSKAVEMGASLPGPEVAREFAVETVYFERPLGFHQPARWQKDKMEEILAWCPEVAMLEGQAKFG</sequence>
<organism evidence="3">
    <name type="scientific">Gaeumannomyces tritici (strain R3-111a-1)</name>
    <name type="common">Wheat and barley take-all root rot fungus</name>
    <name type="synonym">Gaeumannomyces graminis var. tritici</name>
    <dbReference type="NCBI Taxonomy" id="644352"/>
    <lineage>
        <taxon>Eukaryota</taxon>
        <taxon>Fungi</taxon>
        <taxon>Dikarya</taxon>
        <taxon>Ascomycota</taxon>
        <taxon>Pezizomycotina</taxon>
        <taxon>Sordariomycetes</taxon>
        <taxon>Sordariomycetidae</taxon>
        <taxon>Magnaporthales</taxon>
        <taxon>Magnaporthaceae</taxon>
        <taxon>Gaeumannomyces</taxon>
    </lineage>
</organism>
<proteinExistence type="predicted"/>
<dbReference type="HOGENOM" id="CLU_048589_2_0_1"/>
<name>J3P1H2_GAET3</name>
<dbReference type="VEuPathDB" id="FungiDB:GGTG_07369"/>
<keyword evidence="5" id="KW-1185">Reference proteome</keyword>
<reference evidence="4" key="5">
    <citation type="submission" date="2018-04" db="UniProtKB">
        <authorList>
            <consortium name="EnsemblFungi"/>
        </authorList>
    </citation>
    <scope>IDENTIFICATION</scope>
    <source>
        <strain evidence="4">R3-111a-1</strain>
    </source>
</reference>
<reference evidence="5" key="1">
    <citation type="submission" date="2010-07" db="EMBL/GenBank/DDBJ databases">
        <title>The genome sequence of Gaeumannomyces graminis var. tritici strain R3-111a-1.</title>
        <authorList>
            <consortium name="The Broad Institute Genome Sequencing Platform"/>
            <person name="Ma L.-J."/>
            <person name="Dead R."/>
            <person name="Young S."/>
            <person name="Zeng Q."/>
            <person name="Koehrsen M."/>
            <person name="Alvarado L."/>
            <person name="Berlin A."/>
            <person name="Chapman S.B."/>
            <person name="Chen Z."/>
            <person name="Freedman E."/>
            <person name="Gellesch M."/>
            <person name="Goldberg J."/>
            <person name="Griggs A."/>
            <person name="Gujja S."/>
            <person name="Heilman E.R."/>
            <person name="Heiman D."/>
            <person name="Hepburn T."/>
            <person name="Howarth C."/>
            <person name="Jen D."/>
            <person name="Larson L."/>
            <person name="Mehta T."/>
            <person name="Neiman D."/>
            <person name="Pearson M."/>
            <person name="Roberts A."/>
            <person name="Saif S."/>
            <person name="Shea T."/>
            <person name="Shenoy N."/>
            <person name="Sisk P."/>
            <person name="Stolte C."/>
            <person name="Sykes S."/>
            <person name="Walk T."/>
            <person name="White J."/>
            <person name="Yandava C."/>
            <person name="Haas B."/>
            <person name="Nusbaum C."/>
            <person name="Birren B."/>
        </authorList>
    </citation>
    <scope>NUCLEOTIDE SEQUENCE [LARGE SCALE GENOMIC DNA]</scope>
    <source>
        <strain evidence="5">R3-111a-1</strain>
    </source>
</reference>